<evidence type="ECO:0000259" key="14">
    <source>
        <dbReference type="PROSITE" id="PS50118"/>
    </source>
</evidence>
<keyword evidence="4" id="KW-0964">Secreted</keyword>
<dbReference type="GO" id="GO:0005576">
    <property type="term" value="C:extracellular region"/>
    <property type="evidence" value="ECO:0007669"/>
    <property type="project" value="UniProtKB-SubCell"/>
</dbReference>
<feature type="DNA-binding region" description="HMG box" evidence="12">
    <location>
        <begin position="80"/>
        <end position="148"/>
    </location>
</feature>
<comment type="subcellular location">
    <subcellularLocation>
        <location evidence="1">Cytoplasm</location>
    </subcellularLocation>
    <subcellularLocation>
        <location evidence="2">Secreted</location>
    </subcellularLocation>
</comment>
<keyword evidence="11" id="KW-0395">Inflammatory response</keyword>
<dbReference type="GO" id="GO:0006357">
    <property type="term" value="P:regulation of transcription by RNA polymerase II"/>
    <property type="evidence" value="ECO:0007669"/>
    <property type="project" value="TreeGrafter"/>
</dbReference>
<dbReference type="InterPro" id="IPR050342">
    <property type="entry name" value="HMGB"/>
</dbReference>
<evidence type="ECO:0000256" key="8">
    <source>
        <dbReference type="ARBA" id="ARBA00023125"/>
    </source>
</evidence>
<dbReference type="PANTHER" id="PTHR48112:SF3">
    <property type="entry name" value="HIGH MOBILITY GROUP PROTEIN B2"/>
    <property type="match status" value="1"/>
</dbReference>
<evidence type="ECO:0000256" key="10">
    <source>
        <dbReference type="ARBA" id="ARBA00023172"/>
    </source>
</evidence>
<dbReference type="GO" id="GO:0005737">
    <property type="term" value="C:cytoplasm"/>
    <property type="evidence" value="ECO:0007669"/>
    <property type="project" value="UniProtKB-SubCell"/>
</dbReference>
<protein>
    <recommendedName>
        <fullName evidence="14">HMG box domain-containing protein</fullName>
    </recommendedName>
</protein>
<evidence type="ECO:0000313" key="15">
    <source>
        <dbReference type="EMBL" id="KAJ1123589.1"/>
    </source>
</evidence>
<dbReference type="InterPro" id="IPR009071">
    <property type="entry name" value="HMG_box_dom"/>
</dbReference>
<evidence type="ECO:0000256" key="2">
    <source>
        <dbReference type="ARBA" id="ARBA00004613"/>
    </source>
</evidence>
<dbReference type="Pfam" id="PF09011">
    <property type="entry name" value="HMG_box_2"/>
    <property type="match status" value="1"/>
</dbReference>
<dbReference type="GO" id="GO:0006954">
    <property type="term" value="P:inflammatory response"/>
    <property type="evidence" value="ECO:0007669"/>
    <property type="project" value="UniProtKB-KW"/>
</dbReference>
<organism evidence="15 16">
    <name type="scientific">Pleurodeles waltl</name>
    <name type="common">Iberian ribbed newt</name>
    <dbReference type="NCBI Taxonomy" id="8319"/>
    <lineage>
        <taxon>Eukaryota</taxon>
        <taxon>Metazoa</taxon>
        <taxon>Chordata</taxon>
        <taxon>Craniata</taxon>
        <taxon>Vertebrata</taxon>
        <taxon>Euteleostomi</taxon>
        <taxon>Amphibia</taxon>
        <taxon>Batrachia</taxon>
        <taxon>Caudata</taxon>
        <taxon>Salamandroidea</taxon>
        <taxon>Salamandridae</taxon>
        <taxon>Pleurodelinae</taxon>
        <taxon>Pleurodeles</taxon>
    </lineage>
</organism>
<feature type="region of interest" description="Disordered" evidence="13">
    <location>
        <begin position="297"/>
        <end position="329"/>
    </location>
</feature>
<keyword evidence="3" id="KW-0963">Cytoplasm</keyword>
<dbReference type="SMART" id="SM00398">
    <property type="entry name" value="HMG"/>
    <property type="match status" value="2"/>
</dbReference>
<dbReference type="Gene3D" id="1.10.30.10">
    <property type="entry name" value="High mobility group box domain"/>
    <property type="match status" value="2"/>
</dbReference>
<keyword evidence="16" id="KW-1185">Reference proteome</keyword>
<feature type="compositionally biased region" description="Basic and acidic residues" evidence="13">
    <location>
        <begin position="176"/>
        <end position="185"/>
    </location>
</feature>
<dbReference type="PRINTS" id="PR00886">
    <property type="entry name" value="HIGHMOBLTY12"/>
</dbReference>
<sequence>MSPFSFFVQACKAEIRRRHPEARVSVAVLSRACSERWRSTTARERAMFEHLAQGDKERWERERGGAIPARARPRKDPRAPKKPLTAFFLFASSYRPQLRAECPGLSVPEQAKRLGQKWSEQSPEARRPFELRAAVLKEKYEAEVAAYQSVALGQGEPLTIGEGDKRNDVGSQDLKGSNERQQKNDIESNYSGVADEAHGIEGPHAIRPLEKGGTEKDGLETHHRRGARWELTEKNRAEARCSGSRDMEKHSAEDHCSKEVNERKHQKTTPTIEDIQELSEESEEDGVDHCVMRMGNVTELVTKQDPEVEEDRGEDDEEMEEGGLVEDGT</sequence>
<feature type="DNA-binding region" description="HMG box" evidence="12">
    <location>
        <begin position="1"/>
        <end position="67"/>
    </location>
</feature>
<evidence type="ECO:0000256" key="11">
    <source>
        <dbReference type="ARBA" id="ARBA00023198"/>
    </source>
</evidence>
<feature type="domain" description="HMG box" evidence="14">
    <location>
        <begin position="80"/>
        <end position="148"/>
    </location>
</feature>
<name>A0AAV7P9R4_PLEWA</name>
<keyword evidence="5" id="KW-0399">Innate immunity</keyword>
<evidence type="ECO:0000256" key="9">
    <source>
        <dbReference type="ARBA" id="ARBA00023157"/>
    </source>
</evidence>
<gene>
    <name evidence="15" type="ORF">NDU88_002057</name>
</gene>
<keyword evidence="9" id="KW-1015">Disulfide bond</keyword>
<evidence type="ECO:0000256" key="5">
    <source>
        <dbReference type="ARBA" id="ARBA00022588"/>
    </source>
</evidence>
<dbReference type="GO" id="GO:0005634">
    <property type="term" value="C:nucleus"/>
    <property type="evidence" value="ECO:0007669"/>
    <property type="project" value="UniProtKB-UniRule"/>
</dbReference>
<dbReference type="PANTHER" id="PTHR48112">
    <property type="entry name" value="HIGH MOBILITY GROUP PROTEIN DSP1"/>
    <property type="match status" value="1"/>
</dbReference>
<evidence type="ECO:0000256" key="12">
    <source>
        <dbReference type="PROSITE-ProRule" id="PRU00267"/>
    </source>
</evidence>
<evidence type="ECO:0000256" key="6">
    <source>
        <dbReference type="ARBA" id="ARBA00022859"/>
    </source>
</evidence>
<accession>A0AAV7P9R4</accession>
<feature type="compositionally biased region" description="Basic and acidic residues" evidence="13">
    <location>
        <begin position="207"/>
        <end position="224"/>
    </location>
</feature>
<feature type="region of interest" description="Disordered" evidence="13">
    <location>
        <begin position="203"/>
        <end position="224"/>
    </location>
</feature>
<dbReference type="PROSITE" id="PS50118">
    <property type="entry name" value="HMG_BOX_2"/>
    <property type="match status" value="2"/>
</dbReference>
<feature type="domain" description="HMG box" evidence="14">
    <location>
        <begin position="1"/>
        <end position="67"/>
    </location>
</feature>
<feature type="compositionally biased region" description="Basic and acidic residues" evidence="13">
    <location>
        <begin position="238"/>
        <end position="263"/>
    </location>
</feature>
<proteinExistence type="predicted"/>
<reference evidence="15" key="1">
    <citation type="journal article" date="2022" name="bioRxiv">
        <title>Sequencing and chromosome-scale assembly of the giantPleurodeles waltlgenome.</title>
        <authorList>
            <person name="Brown T."/>
            <person name="Elewa A."/>
            <person name="Iarovenko S."/>
            <person name="Subramanian E."/>
            <person name="Araus A.J."/>
            <person name="Petzold A."/>
            <person name="Susuki M."/>
            <person name="Suzuki K.-i.T."/>
            <person name="Hayashi T."/>
            <person name="Toyoda A."/>
            <person name="Oliveira C."/>
            <person name="Osipova E."/>
            <person name="Leigh N.D."/>
            <person name="Simon A."/>
            <person name="Yun M.H."/>
        </authorList>
    </citation>
    <scope>NUCLEOTIDE SEQUENCE</scope>
    <source>
        <strain evidence="15">20211129_DDA</strain>
        <tissue evidence="15">Liver</tissue>
    </source>
</reference>
<comment type="caution">
    <text evidence="15">The sequence shown here is derived from an EMBL/GenBank/DDBJ whole genome shotgun (WGS) entry which is preliminary data.</text>
</comment>
<evidence type="ECO:0000256" key="3">
    <source>
        <dbReference type="ARBA" id="ARBA00022490"/>
    </source>
</evidence>
<dbReference type="Pfam" id="PF00505">
    <property type="entry name" value="HMG_box"/>
    <property type="match status" value="1"/>
</dbReference>
<evidence type="ECO:0000256" key="4">
    <source>
        <dbReference type="ARBA" id="ARBA00022525"/>
    </source>
</evidence>
<dbReference type="GO" id="GO:0006310">
    <property type="term" value="P:DNA recombination"/>
    <property type="evidence" value="ECO:0007669"/>
    <property type="project" value="UniProtKB-KW"/>
</dbReference>
<keyword evidence="8 12" id="KW-0238">DNA-binding</keyword>
<keyword evidence="7" id="KW-0558">Oxidation</keyword>
<evidence type="ECO:0000256" key="13">
    <source>
        <dbReference type="SAM" id="MobiDB-lite"/>
    </source>
</evidence>
<keyword evidence="12" id="KW-0539">Nucleus</keyword>
<evidence type="ECO:0000313" key="16">
    <source>
        <dbReference type="Proteomes" id="UP001066276"/>
    </source>
</evidence>
<dbReference type="Proteomes" id="UP001066276">
    <property type="component" value="Chromosome 7"/>
</dbReference>
<dbReference type="InterPro" id="IPR036910">
    <property type="entry name" value="HMG_box_dom_sf"/>
</dbReference>
<keyword evidence="6" id="KW-0391">Immunity</keyword>
<keyword evidence="10" id="KW-0233">DNA recombination</keyword>
<dbReference type="GO" id="GO:0003677">
    <property type="term" value="F:DNA binding"/>
    <property type="evidence" value="ECO:0007669"/>
    <property type="project" value="UniProtKB-UniRule"/>
</dbReference>
<dbReference type="AlphaFoldDB" id="A0AAV7P9R4"/>
<feature type="compositionally biased region" description="Acidic residues" evidence="13">
    <location>
        <begin position="307"/>
        <end position="329"/>
    </location>
</feature>
<dbReference type="GO" id="GO:0045087">
    <property type="term" value="P:innate immune response"/>
    <property type="evidence" value="ECO:0007669"/>
    <property type="project" value="UniProtKB-KW"/>
</dbReference>
<feature type="region of interest" description="Disordered" evidence="13">
    <location>
        <begin position="238"/>
        <end position="270"/>
    </location>
</feature>
<dbReference type="SUPFAM" id="SSF47095">
    <property type="entry name" value="HMG-box"/>
    <property type="match status" value="2"/>
</dbReference>
<feature type="region of interest" description="Disordered" evidence="13">
    <location>
        <begin position="156"/>
        <end position="185"/>
    </location>
</feature>
<evidence type="ECO:0000256" key="1">
    <source>
        <dbReference type="ARBA" id="ARBA00004496"/>
    </source>
</evidence>
<evidence type="ECO:0000256" key="7">
    <source>
        <dbReference type="ARBA" id="ARBA00023097"/>
    </source>
</evidence>
<dbReference type="EMBL" id="JANPWB010000011">
    <property type="protein sequence ID" value="KAJ1123589.1"/>
    <property type="molecule type" value="Genomic_DNA"/>
</dbReference>